<dbReference type="Gene3D" id="1.25.10.10">
    <property type="entry name" value="Leucine-rich Repeat Variant"/>
    <property type="match status" value="1"/>
</dbReference>
<dbReference type="AlphaFoldDB" id="A0A5R8KDL2"/>
<sequence length="371" mass="41719">MEKAYNVDLLPEKLAQLTNLIREGESSAAEELGSSGSSNAVDALTLALTSKSWNLRDKALTGIRAAIKKHRATPKFMEALADPIAAILKHPFTIKKRDQPQDAQFACQKAIQILPQIDGEKAISLLNDPKILRLTNPDLTEVLKALNVLPGAVRIDINDWLKTIRPAAVSDTYPYPNIYSELLCSLAHHNHPSLQEHTRDVEKNFPYYSDAQVGAAEAKCIVRGLPHDFVSRIIEIHYELPWDRLSKPVQNLAVAIELDAYTYSGIEQYILQGGHRVEFAIETLQIMGKHTLLWKLQQCIELFGPAGIPIDFKERADRMDENDGFIFSSIMDMQYQENLKSRDLKVLYYNFAAQHAEEILLCLKEATSAVK</sequence>
<dbReference type="InterPro" id="IPR011989">
    <property type="entry name" value="ARM-like"/>
</dbReference>
<accession>A0A5R8KDL2</accession>
<reference evidence="1 2" key="1">
    <citation type="submission" date="2019-05" db="EMBL/GenBank/DDBJ databases">
        <title>Verrucobacter flavum gen. nov., sp. nov. a new member of the family Verrucomicrobiaceae.</title>
        <authorList>
            <person name="Szuroczki S."/>
            <person name="Abbaszade G."/>
            <person name="Szabo A."/>
            <person name="Felfoldi T."/>
            <person name="Schumann P."/>
            <person name="Boka K."/>
            <person name="Keki Z."/>
            <person name="Toumi M."/>
            <person name="Toth E."/>
        </authorList>
    </citation>
    <scope>NUCLEOTIDE SEQUENCE [LARGE SCALE GENOMIC DNA]</scope>
    <source>
        <strain evidence="1 2">MG-N-17</strain>
    </source>
</reference>
<gene>
    <name evidence="1" type="ORF">FEM03_11710</name>
</gene>
<proteinExistence type="predicted"/>
<dbReference type="RefSeq" id="WP_138086448.1">
    <property type="nucleotide sequence ID" value="NZ_VAUV01000008.1"/>
</dbReference>
<evidence type="ECO:0000313" key="2">
    <source>
        <dbReference type="Proteomes" id="UP000306196"/>
    </source>
</evidence>
<dbReference type="OrthoDB" id="208245at2"/>
<keyword evidence="2" id="KW-1185">Reference proteome</keyword>
<dbReference type="EMBL" id="VAUV01000008">
    <property type="protein sequence ID" value="TLD70392.1"/>
    <property type="molecule type" value="Genomic_DNA"/>
</dbReference>
<comment type="caution">
    <text evidence="1">The sequence shown here is derived from an EMBL/GenBank/DDBJ whole genome shotgun (WGS) entry which is preliminary data.</text>
</comment>
<name>A0A5R8KDL2_9BACT</name>
<evidence type="ECO:0000313" key="1">
    <source>
        <dbReference type="EMBL" id="TLD70392.1"/>
    </source>
</evidence>
<organism evidence="1 2">
    <name type="scientific">Phragmitibacter flavus</name>
    <dbReference type="NCBI Taxonomy" id="2576071"/>
    <lineage>
        <taxon>Bacteria</taxon>
        <taxon>Pseudomonadati</taxon>
        <taxon>Verrucomicrobiota</taxon>
        <taxon>Verrucomicrobiia</taxon>
        <taxon>Verrucomicrobiales</taxon>
        <taxon>Verrucomicrobiaceae</taxon>
        <taxon>Phragmitibacter</taxon>
    </lineage>
</organism>
<dbReference type="Proteomes" id="UP000306196">
    <property type="component" value="Unassembled WGS sequence"/>
</dbReference>
<protein>
    <submittedName>
        <fullName evidence="1">HEAT repeat domain-containing protein</fullName>
    </submittedName>
</protein>